<dbReference type="Proteomes" id="UP000008810">
    <property type="component" value="Chromosome 3"/>
</dbReference>
<feature type="region of interest" description="Disordered" evidence="1">
    <location>
        <begin position="77"/>
        <end position="169"/>
    </location>
</feature>
<gene>
    <name evidence="2" type="ORF">BRADI_3g18546v3</name>
</gene>
<reference evidence="2 3" key="1">
    <citation type="journal article" date="2010" name="Nature">
        <title>Genome sequencing and analysis of the model grass Brachypodium distachyon.</title>
        <authorList>
            <consortium name="International Brachypodium Initiative"/>
        </authorList>
    </citation>
    <scope>NUCLEOTIDE SEQUENCE [LARGE SCALE GENOMIC DNA]</scope>
    <source>
        <strain evidence="2 3">Bd21</strain>
    </source>
</reference>
<dbReference type="Gramene" id="KQJ95686">
    <property type="protein sequence ID" value="KQJ95686"/>
    <property type="gene ID" value="BRADI_3g18546v3"/>
</dbReference>
<reference evidence="2" key="2">
    <citation type="submission" date="2017-06" db="EMBL/GenBank/DDBJ databases">
        <title>WGS assembly of Brachypodium distachyon.</title>
        <authorList>
            <consortium name="The International Brachypodium Initiative"/>
            <person name="Lucas S."/>
            <person name="Harmon-Smith M."/>
            <person name="Lail K."/>
            <person name="Tice H."/>
            <person name="Grimwood J."/>
            <person name="Bruce D."/>
            <person name="Barry K."/>
            <person name="Shu S."/>
            <person name="Lindquist E."/>
            <person name="Wang M."/>
            <person name="Pitluck S."/>
            <person name="Vogel J.P."/>
            <person name="Garvin D.F."/>
            <person name="Mockler T.C."/>
            <person name="Schmutz J."/>
            <person name="Rokhsar D."/>
            <person name="Bevan M.W."/>
        </authorList>
    </citation>
    <scope>NUCLEOTIDE SEQUENCE</scope>
    <source>
        <strain evidence="2">Bd21</strain>
    </source>
</reference>
<feature type="compositionally biased region" description="Low complexity" evidence="1">
    <location>
        <begin position="85"/>
        <end position="146"/>
    </location>
</feature>
<proteinExistence type="predicted"/>
<organism evidence="2">
    <name type="scientific">Brachypodium distachyon</name>
    <name type="common">Purple false brome</name>
    <name type="synonym">Trachynia distachya</name>
    <dbReference type="NCBI Taxonomy" id="15368"/>
    <lineage>
        <taxon>Eukaryota</taxon>
        <taxon>Viridiplantae</taxon>
        <taxon>Streptophyta</taxon>
        <taxon>Embryophyta</taxon>
        <taxon>Tracheophyta</taxon>
        <taxon>Spermatophyta</taxon>
        <taxon>Magnoliopsida</taxon>
        <taxon>Liliopsida</taxon>
        <taxon>Poales</taxon>
        <taxon>Poaceae</taxon>
        <taxon>BOP clade</taxon>
        <taxon>Pooideae</taxon>
        <taxon>Stipodae</taxon>
        <taxon>Brachypodieae</taxon>
        <taxon>Brachypodium</taxon>
    </lineage>
</organism>
<feature type="region of interest" description="Disordered" evidence="1">
    <location>
        <begin position="1"/>
        <end position="65"/>
    </location>
</feature>
<feature type="compositionally biased region" description="Polar residues" evidence="1">
    <location>
        <begin position="26"/>
        <end position="37"/>
    </location>
</feature>
<dbReference type="EnsemblPlants" id="KQJ95686">
    <property type="protein sequence ID" value="KQJ95686"/>
    <property type="gene ID" value="BRADI_3g18546v3"/>
</dbReference>
<evidence type="ECO:0000313" key="3">
    <source>
        <dbReference type="EnsemblPlants" id="KQJ95686"/>
    </source>
</evidence>
<feature type="compositionally biased region" description="Low complexity" evidence="1">
    <location>
        <begin position="48"/>
        <end position="61"/>
    </location>
</feature>
<sequence>MSMPRWRAPSSTLLHVRPSPRVVSPCMSSLSPHTSSLRPHARPSLCWSPSSSQPTESSLPSPWEPWPSPCALPVIVPWPTPRTPSSSGSSSSKSSPMERAPPSLSPCASSSSSLPTESSRSSSCTPPWPSPRGSSPWLPRGSQSSLRRTRLPPPRSFSCSSVSSSSLQT</sequence>
<evidence type="ECO:0000256" key="1">
    <source>
        <dbReference type="SAM" id="MobiDB-lite"/>
    </source>
</evidence>
<name>A0A0Q3F8G5_BRADI</name>
<feature type="compositionally biased region" description="Low complexity" evidence="1">
    <location>
        <begin position="156"/>
        <end position="169"/>
    </location>
</feature>
<evidence type="ECO:0000313" key="4">
    <source>
        <dbReference type="Proteomes" id="UP000008810"/>
    </source>
</evidence>
<protein>
    <submittedName>
        <fullName evidence="2 3">Uncharacterized protein</fullName>
    </submittedName>
</protein>
<dbReference type="EMBL" id="CM000882">
    <property type="protein sequence ID" value="KQJ95686.1"/>
    <property type="molecule type" value="Genomic_DNA"/>
</dbReference>
<dbReference type="InParanoid" id="A0A0Q3F8G5"/>
<evidence type="ECO:0000313" key="2">
    <source>
        <dbReference type="EMBL" id="KQJ95686.1"/>
    </source>
</evidence>
<accession>A0A0Q3F8G5</accession>
<dbReference type="AlphaFoldDB" id="A0A0Q3F8G5"/>
<reference evidence="3" key="3">
    <citation type="submission" date="2018-08" db="UniProtKB">
        <authorList>
            <consortium name="EnsemblPlants"/>
        </authorList>
    </citation>
    <scope>IDENTIFICATION</scope>
    <source>
        <strain evidence="3">cv. Bd21</strain>
    </source>
</reference>
<keyword evidence="4" id="KW-1185">Reference proteome</keyword>